<dbReference type="PANTHER" id="PTHR11384:SF59">
    <property type="entry name" value="LYSOSOMAL COBALAMIN TRANSPORTER ABCD4"/>
    <property type="match status" value="1"/>
</dbReference>
<dbReference type="InterPro" id="IPR050835">
    <property type="entry name" value="ABC_transporter_sub-D"/>
</dbReference>
<evidence type="ECO:0000256" key="2">
    <source>
        <dbReference type="ARBA" id="ARBA00022692"/>
    </source>
</evidence>
<dbReference type="OrthoDB" id="422637at2759"/>
<protein>
    <recommendedName>
        <fullName evidence="7">ABC transporter domain-containing protein</fullName>
    </recommendedName>
</protein>
<sequence length="86" mass="9894">QQRLVLARVFHRKPQFVVLDEATSAMDYETENYLYNALIKDNSITVISISHHPNVLQLHTTLVRLDGQGNYRIEDNDNKQASLVTI</sequence>
<keyword evidence="2" id="KW-0812">Transmembrane</keyword>
<dbReference type="Proteomes" id="UP000253551">
    <property type="component" value="Unassembled WGS sequence"/>
</dbReference>
<name>A0A367KSU3_RHIST</name>
<keyword evidence="4" id="KW-0472">Membrane</keyword>
<reference evidence="5 6" key="1">
    <citation type="journal article" date="2018" name="G3 (Bethesda)">
        <title>Phylogenetic and Phylogenomic Definition of Rhizopus Species.</title>
        <authorList>
            <person name="Gryganskyi A.P."/>
            <person name="Golan J."/>
            <person name="Dolatabadi S."/>
            <person name="Mondo S."/>
            <person name="Robb S."/>
            <person name="Idnurm A."/>
            <person name="Muszewska A."/>
            <person name="Steczkiewicz K."/>
            <person name="Masonjones S."/>
            <person name="Liao H.L."/>
            <person name="Gajdeczka M.T."/>
            <person name="Anike F."/>
            <person name="Vuek A."/>
            <person name="Anishchenko I.M."/>
            <person name="Voigt K."/>
            <person name="de Hoog G.S."/>
            <person name="Smith M.E."/>
            <person name="Heitman J."/>
            <person name="Vilgalys R."/>
            <person name="Stajich J.E."/>
        </authorList>
    </citation>
    <scope>NUCLEOTIDE SEQUENCE [LARGE SCALE GENOMIC DNA]</scope>
    <source>
        <strain evidence="5 6">LSU 92-RS-03</strain>
    </source>
</reference>
<dbReference type="SUPFAM" id="SSF52540">
    <property type="entry name" value="P-loop containing nucleoside triphosphate hydrolases"/>
    <property type="match status" value="1"/>
</dbReference>
<evidence type="ECO:0008006" key="7">
    <source>
        <dbReference type="Google" id="ProtNLM"/>
    </source>
</evidence>
<evidence type="ECO:0000313" key="6">
    <source>
        <dbReference type="Proteomes" id="UP000253551"/>
    </source>
</evidence>
<comment type="caution">
    <text evidence="5">The sequence shown here is derived from an EMBL/GenBank/DDBJ whole genome shotgun (WGS) entry which is preliminary data.</text>
</comment>
<keyword evidence="1" id="KW-0813">Transport</keyword>
<dbReference type="STRING" id="4846.A0A367KSU3"/>
<keyword evidence="6" id="KW-1185">Reference proteome</keyword>
<gene>
    <name evidence="5" type="ORF">CU098_001048</name>
</gene>
<dbReference type="AlphaFoldDB" id="A0A367KSU3"/>
<keyword evidence="3" id="KW-1133">Transmembrane helix</keyword>
<dbReference type="Gene3D" id="3.40.50.300">
    <property type="entry name" value="P-loop containing nucleotide triphosphate hydrolases"/>
    <property type="match status" value="1"/>
</dbReference>
<evidence type="ECO:0000256" key="3">
    <source>
        <dbReference type="ARBA" id="ARBA00022989"/>
    </source>
</evidence>
<evidence type="ECO:0000256" key="4">
    <source>
        <dbReference type="ARBA" id="ARBA00023136"/>
    </source>
</evidence>
<organism evidence="5 6">
    <name type="scientific">Rhizopus stolonifer</name>
    <name type="common">Rhizopus nigricans</name>
    <dbReference type="NCBI Taxonomy" id="4846"/>
    <lineage>
        <taxon>Eukaryota</taxon>
        <taxon>Fungi</taxon>
        <taxon>Fungi incertae sedis</taxon>
        <taxon>Mucoromycota</taxon>
        <taxon>Mucoromycotina</taxon>
        <taxon>Mucoromycetes</taxon>
        <taxon>Mucorales</taxon>
        <taxon>Mucorineae</taxon>
        <taxon>Rhizopodaceae</taxon>
        <taxon>Rhizopus</taxon>
    </lineage>
</organism>
<accession>A0A367KSU3</accession>
<evidence type="ECO:0000256" key="1">
    <source>
        <dbReference type="ARBA" id="ARBA00022448"/>
    </source>
</evidence>
<dbReference type="PANTHER" id="PTHR11384">
    <property type="entry name" value="ATP-BINDING CASSETTE, SUB-FAMILY D MEMBER"/>
    <property type="match status" value="1"/>
</dbReference>
<dbReference type="InterPro" id="IPR027417">
    <property type="entry name" value="P-loop_NTPase"/>
</dbReference>
<evidence type="ECO:0000313" key="5">
    <source>
        <dbReference type="EMBL" id="RCI04922.1"/>
    </source>
</evidence>
<dbReference type="EMBL" id="PJQM01000536">
    <property type="protein sequence ID" value="RCI04922.1"/>
    <property type="molecule type" value="Genomic_DNA"/>
</dbReference>
<proteinExistence type="predicted"/>
<feature type="non-terminal residue" evidence="5">
    <location>
        <position position="1"/>
    </location>
</feature>